<comment type="caution">
    <text evidence="3">The sequence shown here is derived from an EMBL/GenBank/DDBJ whole genome shotgun (WGS) entry which is preliminary data.</text>
</comment>
<dbReference type="Proteomes" id="UP000011519">
    <property type="component" value="Unassembled WGS sequence"/>
</dbReference>
<protein>
    <submittedName>
        <fullName evidence="3">Uncharacterized protein</fullName>
    </submittedName>
</protein>
<dbReference type="RefSeq" id="WP_006653194.1">
    <property type="nucleotide sequence ID" value="NZ_AOIM01000031.1"/>
</dbReference>
<sequence>MEEDANAQSNSDPQANAGTDASTSATTVPSDFGGIDDSGPGSNPDSNPAPAPDLDLDPDPNPDRSGDGPIQWRRDASTSRTVWLLWSLGVGTFFATISIIVFWRLYDLAGQTAGQPVVVAFTAALIVTTLVLILAGSTEQRVRALADSLPVPLPSGRGLERAIDAATGTLIMAVVIGSLMLIGRYVSQNELLATGAGPFTGLAALLIPLALVALVLASFLRSIGALDREERAIYLYDPDQAIDLRLIESVSSRQLGDTVVLTLEYAQPDGTYVAGPRRLAVPPAVATEIEGLVASSRTESAA</sequence>
<keyword evidence="2" id="KW-0472">Membrane</keyword>
<dbReference type="EMBL" id="AOIM01000031">
    <property type="protein sequence ID" value="ELY91356.1"/>
    <property type="molecule type" value="Genomic_DNA"/>
</dbReference>
<feature type="transmembrane region" description="Helical" evidence="2">
    <location>
        <begin position="83"/>
        <end position="105"/>
    </location>
</feature>
<evidence type="ECO:0000256" key="1">
    <source>
        <dbReference type="SAM" id="MobiDB-lite"/>
    </source>
</evidence>
<evidence type="ECO:0000256" key="2">
    <source>
        <dbReference type="SAM" id="Phobius"/>
    </source>
</evidence>
<evidence type="ECO:0000313" key="4">
    <source>
        <dbReference type="Proteomes" id="UP000011519"/>
    </source>
</evidence>
<keyword evidence="4" id="KW-1185">Reference proteome</keyword>
<evidence type="ECO:0000313" key="3">
    <source>
        <dbReference type="EMBL" id="ELY91356.1"/>
    </source>
</evidence>
<dbReference type="AlphaFoldDB" id="L9ZZ54"/>
<feature type="transmembrane region" description="Helical" evidence="2">
    <location>
        <begin position="117"/>
        <end position="135"/>
    </location>
</feature>
<dbReference type="PATRIC" id="fig|1227493.4.peg.1980"/>
<feature type="compositionally biased region" description="Basic and acidic residues" evidence="1">
    <location>
        <begin position="61"/>
        <end position="72"/>
    </location>
</feature>
<reference evidence="3 4" key="1">
    <citation type="journal article" date="2014" name="PLoS Genet.">
        <title>Phylogenetically driven sequencing of extremely halophilic archaea reveals strategies for static and dynamic osmo-response.</title>
        <authorList>
            <person name="Becker E.A."/>
            <person name="Seitzer P.M."/>
            <person name="Tritt A."/>
            <person name="Larsen D."/>
            <person name="Krusor M."/>
            <person name="Yao A.I."/>
            <person name="Wu D."/>
            <person name="Madern D."/>
            <person name="Eisen J.A."/>
            <person name="Darling A.E."/>
            <person name="Facciotti M.T."/>
        </authorList>
    </citation>
    <scope>NUCLEOTIDE SEQUENCE [LARGE SCALE GENOMIC DNA]</scope>
    <source>
        <strain evidence="3 4">JCM 10989</strain>
    </source>
</reference>
<proteinExistence type="predicted"/>
<feature type="compositionally biased region" description="Polar residues" evidence="1">
    <location>
        <begin position="1"/>
        <end position="29"/>
    </location>
</feature>
<accession>L9ZZ54</accession>
<feature type="region of interest" description="Disordered" evidence="1">
    <location>
        <begin position="1"/>
        <end position="72"/>
    </location>
</feature>
<feature type="transmembrane region" description="Helical" evidence="2">
    <location>
        <begin position="199"/>
        <end position="220"/>
    </location>
</feature>
<gene>
    <name evidence="3" type="ORF">C483_09961</name>
</gene>
<keyword evidence="2" id="KW-0812">Transmembrane</keyword>
<feature type="transmembrane region" description="Helical" evidence="2">
    <location>
        <begin position="165"/>
        <end position="187"/>
    </location>
</feature>
<keyword evidence="2" id="KW-1133">Transmembrane helix</keyword>
<organism evidence="3 4">
    <name type="scientific">Natrialba hulunbeirensis JCM 10989</name>
    <dbReference type="NCBI Taxonomy" id="1227493"/>
    <lineage>
        <taxon>Archaea</taxon>
        <taxon>Methanobacteriati</taxon>
        <taxon>Methanobacteriota</taxon>
        <taxon>Stenosarchaea group</taxon>
        <taxon>Halobacteria</taxon>
        <taxon>Halobacteriales</taxon>
        <taxon>Natrialbaceae</taxon>
        <taxon>Natrialba</taxon>
    </lineage>
</organism>
<name>L9ZZ54_9EURY</name>
<feature type="compositionally biased region" description="Low complexity" evidence="1">
    <location>
        <begin position="37"/>
        <end position="48"/>
    </location>
</feature>